<name>A0A2V1DPE4_9PLEO</name>
<organism evidence="3 4">
    <name type="scientific">Periconia macrospinosa</name>
    <dbReference type="NCBI Taxonomy" id="97972"/>
    <lineage>
        <taxon>Eukaryota</taxon>
        <taxon>Fungi</taxon>
        <taxon>Dikarya</taxon>
        <taxon>Ascomycota</taxon>
        <taxon>Pezizomycotina</taxon>
        <taxon>Dothideomycetes</taxon>
        <taxon>Pleosporomycetidae</taxon>
        <taxon>Pleosporales</taxon>
        <taxon>Massarineae</taxon>
        <taxon>Periconiaceae</taxon>
        <taxon>Periconia</taxon>
    </lineage>
</organism>
<keyword evidence="4" id="KW-1185">Reference proteome</keyword>
<keyword evidence="1" id="KW-0732">Signal</keyword>
<dbReference type="Pfam" id="PF00188">
    <property type="entry name" value="CAP"/>
    <property type="match status" value="1"/>
</dbReference>
<dbReference type="EMBL" id="KZ805384">
    <property type="protein sequence ID" value="PVH99845.1"/>
    <property type="molecule type" value="Genomic_DNA"/>
</dbReference>
<accession>A0A2V1DPE4</accession>
<evidence type="ECO:0000256" key="1">
    <source>
        <dbReference type="SAM" id="SignalP"/>
    </source>
</evidence>
<dbReference type="OrthoDB" id="5350391at2759"/>
<protein>
    <recommendedName>
        <fullName evidence="2">SCP domain-containing protein</fullName>
    </recommendedName>
</protein>
<feature type="chain" id="PRO_5016133762" description="SCP domain-containing protein" evidence="1">
    <location>
        <begin position="19"/>
        <end position="169"/>
    </location>
</feature>
<dbReference type="InterPro" id="IPR035940">
    <property type="entry name" value="CAP_sf"/>
</dbReference>
<reference evidence="3 4" key="1">
    <citation type="journal article" date="2018" name="Sci. Rep.">
        <title>Comparative genomics provides insights into the lifestyle and reveals functional heterogeneity of dark septate endophytic fungi.</title>
        <authorList>
            <person name="Knapp D.G."/>
            <person name="Nemeth J.B."/>
            <person name="Barry K."/>
            <person name="Hainaut M."/>
            <person name="Henrissat B."/>
            <person name="Johnson J."/>
            <person name="Kuo A."/>
            <person name="Lim J.H.P."/>
            <person name="Lipzen A."/>
            <person name="Nolan M."/>
            <person name="Ohm R.A."/>
            <person name="Tamas L."/>
            <person name="Grigoriev I.V."/>
            <person name="Spatafora J.W."/>
            <person name="Nagy L.G."/>
            <person name="Kovacs G.M."/>
        </authorList>
    </citation>
    <scope>NUCLEOTIDE SEQUENCE [LARGE SCALE GENOMIC DNA]</scope>
    <source>
        <strain evidence="3 4">DSE2036</strain>
    </source>
</reference>
<gene>
    <name evidence="3" type="ORF">DM02DRAFT_656020</name>
</gene>
<evidence type="ECO:0000313" key="4">
    <source>
        <dbReference type="Proteomes" id="UP000244855"/>
    </source>
</evidence>
<proteinExistence type="predicted"/>
<feature type="domain" description="SCP" evidence="2">
    <location>
        <begin position="49"/>
        <end position="155"/>
    </location>
</feature>
<evidence type="ECO:0000313" key="3">
    <source>
        <dbReference type="EMBL" id="PVH99845.1"/>
    </source>
</evidence>
<dbReference type="InterPro" id="IPR014044">
    <property type="entry name" value="CAP_dom"/>
</dbReference>
<dbReference type="AlphaFoldDB" id="A0A2V1DPE4"/>
<evidence type="ECO:0000259" key="2">
    <source>
        <dbReference type="Pfam" id="PF00188"/>
    </source>
</evidence>
<sequence length="169" mass="18211">MQFTVLLTTALLVVSTSALPTTTEPVTLIAPAVAEPKTLDTRDIDYLTIVNKWRQTMNVPALQLSSTLEWNALKTVNAANGQLVHKLYPGTLAQVLAQGQEGDFESVFVGGWICEIPSLIGGSENCAKWVPGWIHAGQTDHAKIVSSTKYTAIGCWNTRGIWGCDLGNA</sequence>
<dbReference type="SUPFAM" id="SSF55797">
    <property type="entry name" value="PR-1-like"/>
    <property type="match status" value="1"/>
</dbReference>
<dbReference type="Proteomes" id="UP000244855">
    <property type="component" value="Unassembled WGS sequence"/>
</dbReference>
<feature type="signal peptide" evidence="1">
    <location>
        <begin position="1"/>
        <end position="18"/>
    </location>
</feature>